<dbReference type="SUPFAM" id="SSF55729">
    <property type="entry name" value="Acyl-CoA N-acyltransferases (Nat)"/>
    <property type="match status" value="1"/>
</dbReference>
<organism evidence="2 3">
    <name type="scientific">Portunus trituberculatus</name>
    <name type="common">Swimming crab</name>
    <name type="synonym">Neptunus trituberculatus</name>
    <dbReference type="NCBI Taxonomy" id="210409"/>
    <lineage>
        <taxon>Eukaryota</taxon>
        <taxon>Metazoa</taxon>
        <taxon>Ecdysozoa</taxon>
        <taxon>Arthropoda</taxon>
        <taxon>Crustacea</taxon>
        <taxon>Multicrustacea</taxon>
        <taxon>Malacostraca</taxon>
        <taxon>Eumalacostraca</taxon>
        <taxon>Eucarida</taxon>
        <taxon>Decapoda</taxon>
        <taxon>Pleocyemata</taxon>
        <taxon>Brachyura</taxon>
        <taxon>Eubrachyura</taxon>
        <taxon>Portunoidea</taxon>
        <taxon>Portunidae</taxon>
        <taxon>Portuninae</taxon>
        <taxon>Portunus</taxon>
    </lineage>
</organism>
<dbReference type="Gene3D" id="3.40.630.30">
    <property type="match status" value="1"/>
</dbReference>
<evidence type="ECO:0000313" key="3">
    <source>
        <dbReference type="Proteomes" id="UP000324222"/>
    </source>
</evidence>
<dbReference type="Pfam" id="PF08445">
    <property type="entry name" value="FR47"/>
    <property type="match status" value="1"/>
</dbReference>
<sequence>MPPLVTMTIPNKSNHHKHSILTSNILQIRKQFLQSGSYLIEGPFAELCIKVYSSVCLAARYGLHCLRPVTILIPADTRRSCFTVIRTLTSSGSHDIMVFWSLEEHTAEDVADYLSHTIDLNLGQHEFSISLPDILLPSVSCASVFLLHPGLLPEYQVSNLKEEDVSVIWKNWQFSSLSSENSLRDDIINFPSVGIRKRNLIDSSTEELQEEAQETLVSWIRTSKYGFMGSTFTLPQYRRRGLAGTATLILTRQLMQEGLLPAVMIEKNNTASISFHGDLGFVRQCALSMVALLPV</sequence>
<feature type="domain" description="N-acetyltransferase" evidence="1">
    <location>
        <begin position="155"/>
        <end position="295"/>
    </location>
</feature>
<gene>
    <name evidence="2" type="ORF">E2C01_017337</name>
</gene>
<dbReference type="Proteomes" id="UP000324222">
    <property type="component" value="Unassembled WGS sequence"/>
</dbReference>
<dbReference type="OrthoDB" id="6372740at2759"/>
<proteinExistence type="predicted"/>
<name>A0A5B7DS76_PORTR</name>
<evidence type="ECO:0000313" key="2">
    <source>
        <dbReference type="EMBL" id="MPC24258.1"/>
    </source>
</evidence>
<dbReference type="PANTHER" id="PTHR20958:SF6">
    <property type="entry name" value="GLYCINE N-ACYLTRANSFERASE-LIKE PROTEIN"/>
    <property type="match status" value="1"/>
</dbReference>
<dbReference type="EMBL" id="VSRR010001307">
    <property type="protein sequence ID" value="MPC24258.1"/>
    <property type="molecule type" value="Genomic_DNA"/>
</dbReference>
<dbReference type="InterPro" id="IPR053225">
    <property type="entry name" value="Acyl-CoA_N-acyltransferase"/>
</dbReference>
<keyword evidence="3" id="KW-1185">Reference proteome</keyword>
<dbReference type="InterPro" id="IPR013653">
    <property type="entry name" value="GCN5-like_dom"/>
</dbReference>
<dbReference type="InterPro" id="IPR016181">
    <property type="entry name" value="Acyl_CoA_acyltransferase"/>
</dbReference>
<dbReference type="PROSITE" id="PS51186">
    <property type="entry name" value="GNAT"/>
    <property type="match status" value="1"/>
</dbReference>
<comment type="caution">
    <text evidence="2">The sequence shown here is derived from an EMBL/GenBank/DDBJ whole genome shotgun (WGS) entry which is preliminary data.</text>
</comment>
<dbReference type="AlphaFoldDB" id="A0A5B7DS76"/>
<dbReference type="GO" id="GO:0016747">
    <property type="term" value="F:acyltransferase activity, transferring groups other than amino-acyl groups"/>
    <property type="evidence" value="ECO:0007669"/>
    <property type="project" value="InterPro"/>
</dbReference>
<dbReference type="PANTHER" id="PTHR20958">
    <property type="entry name" value="GLYCINE N-ACYLTRANSFERASE-LIKE PROTEIN"/>
    <property type="match status" value="1"/>
</dbReference>
<protein>
    <recommendedName>
        <fullName evidence="1">N-acetyltransferase domain-containing protein</fullName>
    </recommendedName>
</protein>
<reference evidence="2 3" key="1">
    <citation type="submission" date="2019-05" db="EMBL/GenBank/DDBJ databases">
        <title>Another draft genome of Portunus trituberculatus and its Hox gene families provides insights of decapod evolution.</title>
        <authorList>
            <person name="Jeong J.-H."/>
            <person name="Song I."/>
            <person name="Kim S."/>
            <person name="Choi T."/>
            <person name="Kim D."/>
            <person name="Ryu S."/>
            <person name="Kim W."/>
        </authorList>
    </citation>
    <scope>NUCLEOTIDE SEQUENCE [LARGE SCALE GENOMIC DNA]</scope>
    <source>
        <tissue evidence="2">Muscle</tissue>
    </source>
</reference>
<accession>A0A5B7DS76</accession>
<evidence type="ECO:0000259" key="1">
    <source>
        <dbReference type="PROSITE" id="PS51186"/>
    </source>
</evidence>
<dbReference type="InterPro" id="IPR000182">
    <property type="entry name" value="GNAT_dom"/>
</dbReference>